<evidence type="ECO:0000313" key="10">
    <source>
        <dbReference type="Proteomes" id="UP000293360"/>
    </source>
</evidence>
<reference evidence="9 10" key="1">
    <citation type="submission" date="2018-06" db="EMBL/GenBank/DDBJ databases">
        <title>Complete Genomes of Monosporascus.</title>
        <authorList>
            <person name="Robinson A.J."/>
            <person name="Natvig D.O."/>
        </authorList>
    </citation>
    <scope>NUCLEOTIDE SEQUENCE [LARGE SCALE GENOMIC DNA]</scope>
    <source>
        <strain evidence="9 10">CBS 110550</strain>
    </source>
</reference>
<dbReference type="PROSITE" id="PS50862">
    <property type="entry name" value="AA_TRNA_LIGASE_II"/>
    <property type="match status" value="1"/>
</dbReference>
<dbReference type="STRING" id="155417.A0A4Q4TPB0"/>
<feature type="region of interest" description="Disordered" evidence="7">
    <location>
        <begin position="1"/>
        <end position="75"/>
    </location>
</feature>
<dbReference type="InterPro" id="IPR006195">
    <property type="entry name" value="aa-tRNA-synth_II"/>
</dbReference>
<feature type="region of interest" description="Disordered" evidence="7">
    <location>
        <begin position="578"/>
        <end position="606"/>
    </location>
</feature>
<dbReference type="PRINTS" id="PR01042">
    <property type="entry name" value="TRNASYNTHASP"/>
</dbReference>
<dbReference type="Proteomes" id="UP000293360">
    <property type="component" value="Unassembled WGS sequence"/>
</dbReference>
<keyword evidence="6" id="KW-0030">Aminoacyl-tRNA synthetase</keyword>
<keyword evidence="4" id="KW-0067">ATP-binding</keyword>
<comment type="caution">
    <text evidence="9">The sequence shown here is derived from an EMBL/GenBank/DDBJ whole genome shotgun (WGS) entry which is preliminary data.</text>
</comment>
<proteinExistence type="inferred from homology"/>
<dbReference type="SUPFAM" id="SSF55681">
    <property type="entry name" value="Class II aaRS and biotin synthetases"/>
    <property type="match status" value="1"/>
</dbReference>
<feature type="compositionally biased region" description="Low complexity" evidence="7">
    <location>
        <begin position="24"/>
        <end position="46"/>
    </location>
</feature>
<keyword evidence="2" id="KW-0436">Ligase</keyword>
<dbReference type="Gene3D" id="3.30.930.10">
    <property type="entry name" value="Bira Bifunctional Protein, Domain 2"/>
    <property type="match status" value="2"/>
</dbReference>
<gene>
    <name evidence="9" type="ORF">DL764_002097</name>
</gene>
<dbReference type="GO" id="GO:0006422">
    <property type="term" value="P:aspartyl-tRNA aminoacylation"/>
    <property type="evidence" value="ECO:0007669"/>
    <property type="project" value="TreeGrafter"/>
</dbReference>
<sequence length="746" mass="83106">MSAQSVPRLQQHRNLHSNDEPITAAEPPAVEPSAVEPSAVEPPAAESQHDAASGPIPGPKWDTFKEAYDLPPATPSSQYEFGKDVVIHGFLGKRRDKGFSLSFCDVQTPSHTIQIVSTWQEEGSPEQIAHESLKAVPSYSPVWVQGTLEKNERSVSELAHPAASSKSLDLRLRSIRCLNPFPKDIIVSKDAVWPLKQRHLQLRFDPVLRQRLRVRNRIMGAMRHLLQGWKFQEVETPLLFKSTPEGAREFLVPTRRRGFAYALPQSPQQYKQILMAGGLPNYFQFAKCFRDEDHRADRQPEFTQLDLEMSFATGAGVRDLVQRLMGKVFNALRAEFAPVEINGIHHPVFKRREVSKSHESNSEALGEESATEESRAQTSPPSYPRVPSVYPEFSYDAAMTAFGTDKPDLRITSRNVSNITRIDSFLPRSFIQMITDLEEPIVEAVKFRLRNGTSPSHSARFIREFMDALPNTPLKLTPGSTPGVFVIDPSKPVQGLSALGHEAAGRLAEMSTRYWQQCAKGDIIIIHARKNEPFRGGSTDLGRLRTAIHTSAVEKGLIPKRHVFKPVWIRDFPLFTPEDNNDKNDSKGNVWDDPGQGGAAGFSSTHHPFTAPLGPEDLDLLQTDPLRAKADHYDLVINGVEVGGGSRRIHVAEVQEYVLRDVLHMSDAGVAQFAHLLEALRAGCPPHAGFAFGFDRLLTVLCDVPSVKDVIAFPKNNKGEDPLVGSPNKTTPEQQKTYHLFLTEKE</sequence>
<dbReference type="GO" id="GO:0004815">
    <property type="term" value="F:aspartate-tRNA ligase activity"/>
    <property type="evidence" value="ECO:0007669"/>
    <property type="project" value="TreeGrafter"/>
</dbReference>
<evidence type="ECO:0000256" key="1">
    <source>
        <dbReference type="ARBA" id="ARBA00006303"/>
    </source>
</evidence>
<dbReference type="InterPro" id="IPR004115">
    <property type="entry name" value="GAD-like_sf"/>
</dbReference>
<dbReference type="InterPro" id="IPR002312">
    <property type="entry name" value="Asp/Asn-tRNA-synth_IIb"/>
</dbReference>
<dbReference type="Pfam" id="PF00152">
    <property type="entry name" value="tRNA-synt_2"/>
    <property type="match status" value="1"/>
</dbReference>
<name>A0A4Q4TPB0_9PEZI</name>
<dbReference type="GO" id="GO:0005524">
    <property type="term" value="F:ATP binding"/>
    <property type="evidence" value="ECO:0007669"/>
    <property type="project" value="UniProtKB-KW"/>
</dbReference>
<dbReference type="Gene3D" id="2.40.50.140">
    <property type="entry name" value="Nucleic acid-binding proteins"/>
    <property type="match status" value="1"/>
</dbReference>
<dbReference type="PANTHER" id="PTHR22594">
    <property type="entry name" value="ASPARTYL/LYSYL-TRNA SYNTHETASE"/>
    <property type="match status" value="1"/>
</dbReference>
<keyword evidence="10" id="KW-1185">Reference proteome</keyword>
<accession>A0A4Q4TPB0</accession>
<dbReference type="SUPFAM" id="SSF50249">
    <property type="entry name" value="Nucleic acid-binding proteins"/>
    <property type="match status" value="1"/>
</dbReference>
<evidence type="ECO:0000259" key="8">
    <source>
        <dbReference type="PROSITE" id="PS50862"/>
    </source>
</evidence>
<dbReference type="InterPro" id="IPR045864">
    <property type="entry name" value="aa-tRNA-synth_II/BPL/LPL"/>
</dbReference>
<feature type="region of interest" description="Disordered" evidence="7">
    <location>
        <begin position="352"/>
        <end position="385"/>
    </location>
</feature>
<evidence type="ECO:0000256" key="5">
    <source>
        <dbReference type="ARBA" id="ARBA00022917"/>
    </source>
</evidence>
<dbReference type="OrthoDB" id="439710at2759"/>
<dbReference type="AlphaFoldDB" id="A0A4Q4TPB0"/>
<evidence type="ECO:0000313" key="9">
    <source>
        <dbReference type="EMBL" id="RYP08114.1"/>
    </source>
</evidence>
<feature type="compositionally biased region" description="Basic and acidic residues" evidence="7">
    <location>
        <begin position="352"/>
        <end position="361"/>
    </location>
</feature>
<protein>
    <recommendedName>
        <fullName evidence="8">Aminoacyl-transfer RNA synthetases class-II family profile domain-containing protein</fullName>
    </recommendedName>
</protein>
<dbReference type="GO" id="GO:0005739">
    <property type="term" value="C:mitochondrion"/>
    <property type="evidence" value="ECO:0007669"/>
    <property type="project" value="TreeGrafter"/>
</dbReference>
<evidence type="ECO:0000256" key="2">
    <source>
        <dbReference type="ARBA" id="ARBA00022598"/>
    </source>
</evidence>
<evidence type="ECO:0000256" key="3">
    <source>
        <dbReference type="ARBA" id="ARBA00022741"/>
    </source>
</evidence>
<dbReference type="InterPro" id="IPR004524">
    <property type="entry name" value="Asp-tRNA-ligase_1"/>
</dbReference>
<dbReference type="InterPro" id="IPR012340">
    <property type="entry name" value="NA-bd_OB-fold"/>
</dbReference>
<evidence type="ECO:0000256" key="7">
    <source>
        <dbReference type="SAM" id="MobiDB-lite"/>
    </source>
</evidence>
<keyword evidence="5" id="KW-0648">Protein biosynthesis</keyword>
<dbReference type="Gene3D" id="3.30.1360.30">
    <property type="entry name" value="GAD-like domain"/>
    <property type="match status" value="1"/>
</dbReference>
<keyword evidence="3" id="KW-0547">Nucleotide-binding</keyword>
<evidence type="ECO:0000256" key="6">
    <source>
        <dbReference type="ARBA" id="ARBA00023146"/>
    </source>
</evidence>
<feature type="domain" description="Aminoacyl-transfer RNA synthetases class-II family profile" evidence="8">
    <location>
        <begin position="212"/>
        <end position="714"/>
    </location>
</feature>
<dbReference type="NCBIfam" id="TIGR00459">
    <property type="entry name" value="aspS_bact"/>
    <property type="match status" value="1"/>
</dbReference>
<comment type="similarity">
    <text evidence="1">Belongs to the class-II aminoacyl-tRNA synthetase family. Type 1 subfamily.</text>
</comment>
<dbReference type="InterPro" id="IPR004364">
    <property type="entry name" value="Aa-tRNA-synt_II"/>
</dbReference>
<dbReference type="HAMAP" id="MF_00044">
    <property type="entry name" value="Asp_tRNA_synth_type1"/>
    <property type="match status" value="1"/>
</dbReference>
<evidence type="ECO:0000256" key="4">
    <source>
        <dbReference type="ARBA" id="ARBA00022840"/>
    </source>
</evidence>
<organism evidence="9 10">
    <name type="scientific">Monosporascus ibericus</name>
    <dbReference type="NCBI Taxonomy" id="155417"/>
    <lineage>
        <taxon>Eukaryota</taxon>
        <taxon>Fungi</taxon>
        <taxon>Dikarya</taxon>
        <taxon>Ascomycota</taxon>
        <taxon>Pezizomycotina</taxon>
        <taxon>Sordariomycetes</taxon>
        <taxon>Xylariomycetidae</taxon>
        <taxon>Xylariales</taxon>
        <taxon>Xylariales incertae sedis</taxon>
        <taxon>Monosporascus</taxon>
    </lineage>
</organism>
<dbReference type="PANTHER" id="PTHR22594:SF5">
    <property type="entry name" value="ASPARTATE--TRNA LIGASE, MITOCHONDRIAL"/>
    <property type="match status" value="1"/>
</dbReference>
<dbReference type="EMBL" id="QJNU01000072">
    <property type="protein sequence ID" value="RYP08114.1"/>
    <property type="molecule type" value="Genomic_DNA"/>
</dbReference>